<dbReference type="KEGG" id="gfe:Gferi_19720"/>
<dbReference type="PROSITE" id="PS00369">
    <property type="entry name" value="PTS_HPR_HIS"/>
    <property type="match status" value="1"/>
</dbReference>
<dbReference type="PRINTS" id="PR00107">
    <property type="entry name" value="PHOSPHOCPHPR"/>
</dbReference>
<sequence length="89" mass="9726">MVEVSMIVKNENGLHARPASLFSKAAAKYKSDIKVIKNGDHSKTCNPKSIISLLSLGIYKGDQLTISASGEDEEFAVKELQEFLEKGID</sequence>
<dbReference type="NCBIfam" id="TIGR01003">
    <property type="entry name" value="PTS_HPr_family"/>
    <property type="match status" value="1"/>
</dbReference>
<dbReference type="PANTHER" id="PTHR33705">
    <property type="entry name" value="PHOSPHOCARRIER PROTEIN HPR"/>
    <property type="match status" value="1"/>
</dbReference>
<keyword evidence="4" id="KW-0963">Cytoplasm</keyword>
<dbReference type="AlphaFoldDB" id="A0A1D8GKX4"/>
<dbReference type="CDD" id="cd00367">
    <property type="entry name" value="PTS-HPr_like"/>
    <property type="match status" value="1"/>
</dbReference>
<feature type="domain" description="HPr" evidence="6">
    <location>
        <begin position="1"/>
        <end position="89"/>
    </location>
</feature>
<dbReference type="PANTHER" id="PTHR33705:SF2">
    <property type="entry name" value="PHOSPHOCARRIER PROTEIN NPR"/>
    <property type="match status" value="1"/>
</dbReference>
<gene>
    <name evidence="7" type="ORF">Gferi_19720</name>
</gene>
<dbReference type="InterPro" id="IPR002114">
    <property type="entry name" value="PTS_HPr_Ser_P_site"/>
</dbReference>
<dbReference type="EMBL" id="CP017269">
    <property type="protein sequence ID" value="AOT71565.1"/>
    <property type="molecule type" value="Genomic_DNA"/>
</dbReference>
<dbReference type="GO" id="GO:0005737">
    <property type="term" value="C:cytoplasm"/>
    <property type="evidence" value="ECO:0007669"/>
    <property type="project" value="UniProtKB-SubCell"/>
</dbReference>
<dbReference type="SUPFAM" id="SSF55594">
    <property type="entry name" value="HPr-like"/>
    <property type="match status" value="1"/>
</dbReference>
<evidence type="ECO:0000256" key="4">
    <source>
        <dbReference type="ARBA" id="ARBA00022490"/>
    </source>
</evidence>
<evidence type="ECO:0000256" key="1">
    <source>
        <dbReference type="ARBA" id="ARBA00003681"/>
    </source>
</evidence>
<evidence type="ECO:0000313" key="8">
    <source>
        <dbReference type="Proteomes" id="UP000095743"/>
    </source>
</evidence>
<dbReference type="OrthoDB" id="9809047at2"/>
<dbReference type="RefSeq" id="WP_069979538.1">
    <property type="nucleotide sequence ID" value="NZ_CP017269.1"/>
</dbReference>
<dbReference type="PROSITE" id="PS00589">
    <property type="entry name" value="PTS_HPR_SER"/>
    <property type="match status" value="1"/>
</dbReference>
<reference evidence="7 8" key="1">
    <citation type="submission" date="2016-09" db="EMBL/GenBank/DDBJ databases">
        <title>Genomic analysis reveals versatility of anaerobic energy metabolism of Geosporobacter ferrireducens IRF9 of phylum Firmicutes.</title>
        <authorList>
            <person name="Kim S.-J."/>
        </authorList>
    </citation>
    <scope>NUCLEOTIDE SEQUENCE [LARGE SCALE GENOMIC DNA]</scope>
    <source>
        <strain evidence="7 8">IRF9</strain>
    </source>
</reference>
<dbReference type="InterPro" id="IPR001020">
    <property type="entry name" value="PTS_HPr_His_P_site"/>
</dbReference>
<protein>
    <recommendedName>
        <fullName evidence="3">Phosphocarrier protein HPr</fullName>
    </recommendedName>
</protein>
<dbReference type="PROSITE" id="PS51350">
    <property type="entry name" value="PTS_HPR_DOM"/>
    <property type="match status" value="1"/>
</dbReference>
<dbReference type="InterPro" id="IPR000032">
    <property type="entry name" value="HPr-like"/>
</dbReference>
<dbReference type="Gene3D" id="3.30.1340.10">
    <property type="entry name" value="HPr-like"/>
    <property type="match status" value="1"/>
</dbReference>
<organism evidence="7 8">
    <name type="scientific">Geosporobacter ferrireducens</name>
    <dbReference type="NCBI Taxonomy" id="1424294"/>
    <lineage>
        <taxon>Bacteria</taxon>
        <taxon>Bacillati</taxon>
        <taxon>Bacillota</taxon>
        <taxon>Clostridia</taxon>
        <taxon>Peptostreptococcales</taxon>
        <taxon>Thermotaleaceae</taxon>
        <taxon>Geosporobacter</taxon>
    </lineage>
</organism>
<dbReference type="GO" id="GO:0009401">
    <property type="term" value="P:phosphoenolpyruvate-dependent sugar phosphotransferase system"/>
    <property type="evidence" value="ECO:0007669"/>
    <property type="project" value="UniProtKB-KW"/>
</dbReference>
<comment type="function">
    <text evidence="1">General (non sugar-specific) component of the phosphoenolpyruvate-dependent sugar phosphotransferase system (sugar PTS). This major carbohydrate active-transport system catalyzes the phosphorylation of incoming sugar substrates concomitantly with their translocation across the cell membrane. The phosphoryl group from phosphoenolpyruvate (PEP) is transferred to the phosphoryl carrier protein HPr by enzyme I. Phospho-HPr then transfers it to the PTS EIIA domain.</text>
</comment>
<dbReference type="Pfam" id="PF00381">
    <property type="entry name" value="PTS-HPr"/>
    <property type="match status" value="1"/>
</dbReference>
<dbReference type="GO" id="GO:0016301">
    <property type="term" value="F:kinase activity"/>
    <property type="evidence" value="ECO:0007669"/>
    <property type="project" value="UniProtKB-KW"/>
</dbReference>
<dbReference type="STRING" id="1424294.Gferi_19720"/>
<dbReference type="InterPro" id="IPR035895">
    <property type="entry name" value="HPr-like_sf"/>
</dbReference>
<accession>A0A1D8GKX4</accession>
<keyword evidence="8" id="KW-1185">Reference proteome</keyword>
<dbReference type="InterPro" id="IPR050399">
    <property type="entry name" value="HPr"/>
</dbReference>
<keyword evidence="5" id="KW-0598">Phosphotransferase system</keyword>
<evidence type="ECO:0000256" key="5">
    <source>
        <dbReference type="ARBA" id="ARBA00022683"/>
    </source>
</evidence>
<dbReference type="Proteomes" id="UP000095743">
    <property type="component" value="Chromosome"/>
</dbReference>
<evidence type="ECO:0000256" key="3">
    <source>
        <dbReference type="ARBA" id="ARBA00020422"/>
    </source>
</evidence>
<evidence type="ECO:0000313" key="7">
    <source>
        <dbReference type="EMBL" id="AOT71565.1"/>
    </source>
</evidence>
<name>A0A1D8GKX4_9FIRM</name>
<comment type="subcellular location">
    <subcellularLocation>
        <location evidence="2">Cytoplasm</location>
    </subcellularLocation>
</comment>
<evidence type="ECO:0000256" key="2">
    <source>
        <dbReference type="ARBA" id="ARBA00004496"/>
    </source>
</evidence>
<keyword evidence="7" id="KW-0808">Transferase</keyword>
<keyword evidence="7" id="KW-0418">Kinase</keyword>
<proteinExistence type="predicted"/>
<evidence type="ECO:0000259" key="6">
    <source>
        <dbReference type="PROSITE" id="PS51350"/>
    </source>
</evidence>